<evidence type="ECO:0000256" key="3">
    <source>
        <dbReference type="ARBA" id="ARBA00022475"/>
    </source>
</evidence>
<keyword evidence="6 9" id="KW-1133">Transmembrane helix</keyword>
<dbReference type="InterPro" id="IPR018448">
    <property type="entry name" value="TatB"/>
</dbReference>
<gene>
    <name evidence="11" type="primary">tatB</name>
    <name evidence="11" type="ORF">FJR47_07665</name>
</gene>
<evidence type="ECO:0000313" key="11">
    <source>
        <dbReference type="EMBL" id="QFR43794.1"/>
    </source>
</evidence>
<dbReference type="GO" id="GO:0033281">
    <property type="term" value="C:TAT protein transport complex"/>
    <property type="evidence" value="ECO:0007669"/>
    <property type="project" value="UniProtKB-UniRule"/>
</dbReference>
<dbReference type="Gene3D" id="1.20.5.3310">
    <property type="match status" value="1"/>
</dbReference>
<organism evidence="11 12">
    <name type="scientific">Sulfurimonas xiamenensis</name>
    <dbReference type="NCBI Taxonomy" id="2590021"/>
    <lineage>
        <taxon>Bacteria</taxon>
        <taxon>Pseudomonadati</taxon>
        <taxon>Campylobacterota</taxon>
        <taxon>Epsilonproteobacteria</taxon>
        <taxon>Campylobacterales</taxon>
        <taxon>Sulfurimonadaceae</taxon>
        <taxon>Sulfurimonas</taxon>
    </lineage>
</organism>
<protein>
    <recommendedName>
        <fullName evidence="9">Sec-independent protein translocase protein TatB homolog</fullName>
    </recommendedName>
</protein>
<dbReference type="Proteomes" id="UP000326061">
    <property type="component" value="Chromosome"/>
</dbReference>
<dbReference type="HAMAP" id="MF_00237">
    <property type="entry name" value="TatB"/>
    <property type="match status" value="1"/>
</dbReference>
<reference evidence="12" key="1">
    <citation type="submission" date="2019-06" db="EMBL/GenBank/DDBJ databases">
        <title>Sulfurimonas gotlandica sp. nov., a chemoautotrophic and psychrotolerant epsilonproteobacterium isolated from a pelagic redoxcline, and an emended description of the genus Sulfurimonas.</title>
        <authorList>
            <person name="Wang S."/>
            <person name="Jiang L."/>
            <person name="Shao Z."/>
        </authorList>
    </citation>
    <scope>NUCLEOTIDE SEQUENCE [LARGE SCALE GENOMIC DNA]</scope>
    <source>
        <strain evidence="12">1-1N</strain>
    </source>
</reference>
<evidence type="ECO:0000256" key="4">
    <source>
        <dbReference type="ARBA" id="ARBA00022692"/>
    </source>
</evidence>
<dbReference type="Pfam" id="PF02416">
    <property type="entry name" value="TatA_B_E"/>
    <property type="match status" value="1"/>
</dbReference>
<evidence type="ECO:0000256" key="9">
    <source>
        <dbReference type="HAMAP-Rule" id="MF_00237"/>
    </source>
</evidence>
<dbReference type="RefSeq" id="WP_152299855.1">
    <property type="nucleotide sequence ID" value="NZ_CP041166.1"/>
</dbReference>
<evidence type="ECO:0000256" key="10">
    <source>
        <dbReference type="SAM" id="MobiDB-lite"/>
    </source>
</evidence>
<evidence type="ECO:0000313" key="12">
    <source>
        <dbReference type="Proteomes" id="UP000326061"/>
    </source>
</evidence>
<comment type="similarity">
    <text evidence="9">Belongs to the TatB family.</text>
</comment>
<feature type="compositionally biased region" description="Basic and acidic residues" evidence="10">
    <location>
        <begin position="137"/>
        <end position="146"/>
    </location>
</feature>
<accession>A0AAJ4DN40</accession>
<keyword evidence="4 9" id="KW-0812">Transmembrane</keyword>
<feature type="region of interest" description="Disordered" evidence="10">
    <location>
        <begin position="101"/>
        <end position="146"/>
    </location>
</feature>
<dbReference type="NCBIfam" id="TIGR01410">
    <property type="entry name" value="tatB"/>
    <property type="match status" value="1"/>
</dbReference>
<evidence type="ECO:0000256" key="6">
    <source>
        <dbReference type="ARBA" id="ARBA00022989"/>
    </source>
</evidence>
<name>A0AAJ4DN40_9BACT</name>
<dbReference type="InterPro" id="IPR003369">
    <property type="entry name" value="TatA/B/E"/>
</dbReference>
<keyword evidence="7 9" id="KW-0811">Translocation</keyword>
<evidence type="ECO:0000256" key="5">
    <source>
        <dbReference type="ARBA" id="ARBA00022927"/>
    </source>
</evidence>
<keyword evidence="5 9" id="KW-0653">Protein transport</keyword>
<dbReference type="PRINTS" id="PR01506">
    <property type="entry name" value="TATBPROTEIN"/>
</dbReference>
<dbReference type="PANTHER" id="PTHR33162">
    <property type="entry name" value="SEC-INDEPENDENT PROTEIN TRANSLOCASE PROTEIN TATA, CHLOROPLASTIC"/>
    <property type="match status" value="1"/>
</dbReference>
<evidence type="ECO:0000256" key="1">
    <source>
        <dbReference type="ARBA" id="ARBA00004167"/>
    </source>
</evidence>
<keyword evidence="3 9" id="KW-1003">Cell membrane</keyword>
<sequence>MFGMGFTEILIIAVIAILFLGPDKLPDAMVEIAKFFRNAKNTIGTMKESLEEEMNVKSMKDEALAYKKELLNASNQVKSATDIKKMAAKLTTLEDGTFEDDDLFKESKQSNQSDNKSEKTPNKSDEVTLAKKKKNPNKIEEDSKDV</sequence>
<dbReference type="GO" id="GO:0008320">
    <property type="term" value="F:protein transmembrane transporter activity"/>
    <property type="evidence" value="ECO:0007669"/>
    <property type="project" value="UniProtKB-UniRule"/>
</dbReference>
<dbReference type="KEGG" id="suln:FJR47_07665"/>
<proteinExistence type="inferred from homology"/>
<keyword evidence="12" id="KW-1185">Reference proteome</keyword>
<dbReference type="EMBL" id="CP041166">
    <property type="protein sequence ID" value="QFR43794.1"/>
    <property type="molecule type" value="Genomic_DNA"/>
</dbReference>
<dbReference type="PANTHER" id="PTHR33162:SF1">
    <property type="entry name" value="SEC-INDEPENDENT PROTEIN TRANSLOCASE PROTEIN TATA, CHLOROPLASTIC"/>
    <property type="match status" value="1"/>
</dbReference>
<evidence type="ECO:0000256" key="8">
    <source>
        <dbReference type="ARBA" id="ARBA00023136"/>
    </source>
</evidence>
<evidence type="ECO:0000256" key="7">
    <source>
        <dbReference type="ARBA" id="ARBA00023010"/>
    </source>
</evidence>
<keyword evidence="2 9" id="KW-0813">Transport</keyword>
<dbReference type="AlphaFoldDB" id="A0AAJ4DN40"/>
<dbReference type="GO" id="GO:0043953">
    <property type="term" value="P:protein transport by the Tat complex"/>
    <property type="evidence" value="ECO:0007669"/>
    <property type="project" value="UniProtKB-UniRule"/>
</dbReference>
<evidence type="ECO:0000256" key="2">
    <source>
        <dbReference type="ARBA" id="ARBA00022448"/>
    </source>
</evidence>
<comment type="subcellular location">
    <subcellularLocation>
        <location evidence="9">Cell membrane</location>
        <topology evidence="9">Single-pass membrane protein</topology>
    </subcellularLocation>
    <subcellularLocation>
        <location evidence="1">Membrane</location>
        <topology evidence="1">Single-pass membrane protein</topology>
    </subcellularLocation>
</comment>
<keyword evidence="8 9" id="KW-0472">Membrane</keyword>
<feature type="compositionally biased region" description="Basic and acidic residues" evidence="10">
    <location>
        <begin position="115"/>
        <end position="129"/>
    </location>
</feature>